<evidence type="ECO:0000259" key="7">
    <source>
        <dbReference type="Pfam" id="PF00593"/>
    </source>
</evidence>
<keyword evidence="3" id="KW-0812">Transmembrane</keyword>
<dbReference type="PANTHER" id="PTHR30069:SF39">
    <property type="entry name" value="BLL6183 PROTEIN"/>
    <property type="match status" value="1"/>
</dbReference>
<evidence type="ECO:0000256" key="1">
    <source>
        <dbReference type="ARBA" id="ARBA00004571"/>
    </source>
</evidence>
<dbReference type="PANTHER" id="PTHR30069">
    <property type="entry name" value="TONB-DEPENDENT OUTER MEMBRANE RECEPTOR"/>
    <property type="match status" value="1"/>
</dbReference>
<evidence type="ECO:0000256" key="5">
    <source>
        <dbReference type="ARBA" id="ARBA00023136"/>
    </source>
</evidence>
<dbReference type="GO" id="GO:0044718">
    <property type="term" value="P:siderophore transmembrane transport"/>
    <property type="evidence" value="ECO:0007669"/>
    <property type="project" value="TreeGrafter"/>
</dbReference>
<dbReference type="InterPro" id="IPR000531">
    <property type="entry name" value="Beta-barrel_TonB"/>
</dbReference>
<keyword evidence="5" id="KW-0472">Membrane</keyword>
<dbReference type="EMBL" id="AUZZ01011378">
    <property type="protein sequence ID" value="EQD26430.1"/>
    <property type="molecule type" value="Genomic_DNA"/>
</dbReference>
<accession>T0Z9G4</accession>
<feature type="non-terminal residue" evidence="8">
    <location>
        <position position="1"/>
    </location>
</feature>
<comment type="subcellular location">
    <subcellularLocation>
        <location evidence="1">Cell outer membrane</location>
        <topology evidence="1">Multi-pass membrane protein</topology>
    </subcellularLocation>
</comment>
<dbReference type="Gene3D" id="2.40.170.20">
    <property type="entry name" value="TonB-dependent receptor, beta-barrel domain"/>
    <property type="match status" value="1"/>
</dbReference>
<dbReference type="InterPro" id="IPR036942">
    <property type="entry name" value="Beta-barrel_TonB_sf"/>
</dbReference>
<keyword evidence="6" id="KW-0998">Cell outer membrane</keyword>
<evidence type="ECO:0000313" key="8">
    <source>
        <dbReference type="EMBL" id="EQD26430.1"/>
    </source>
</evidence>
<organism evidence="8">
    <name type="scientific">mine drainage metagenome</name>
    <dbReference type="NCBI Taxonomy" id="410659"/>
    <lineage>
        <taxon>unclassified sequences</taxon>
        <taxon>metagenomes</taxon>
        <taxon>ecological metagenomes</taxon>
    </lineage>
</organism>
<reference evidence="8" key="1">
    <citation type="submission" date="2013-08" db="EMBL/GenBank/DDBJ databases">
        <authorList>
            <person name="Mendez C."/>
            <person name="Richter M."/>
            <person name="Ferrer M."/>
            <person name="Sanchez J."/>
        </authorList>
    </citation>
    <scope>NUCLEOTIDE SEQUENCE</scope>
</reference>
<keyword evidence="2" id="KW-0813">Transport</keyword>
<feature type="domain" description="TonB-dependent receptor-like beta-barrel" evidence="7">
    <location>
        <begin position="18"/>
        <end position="206"/>
    </location>
</feature>
<protein>
    <submittedName>
        <fullName evidence="8">TonB-dependent outer membrane receptor</fullName>
    </submittedName>
</protein>
<dbReference type="Pfam" id="PF00593">
    <property type="entry name" value="TonB_dep_Rec_b-barrel"/>
    <property type="match status" value="1"/>
</dbReference>
<name>T0Z9G4_9ZZZZ</name>
<evidence type="ECO:0000256" key="2">
    <source>
        <dbReference type="ARBA" id="ARBA00022448"/>
    </source>
</evidence>
<reference evidence="8" key="2">
    <citation type="journal article" date="2014" name="ISME J.">
        <title>Microbial stratification in low pH oxic and suboxic macroscopic growths along an acid mine drainage.</title>
        <authorList>
            <person name="Mendez-Garcia C."/>
            <person name="Mesa V."/>
            <person name="Sprenger R.R."/>
            <person name="Richter M."/>
            <person name="Diez M.S."/>
            <person name="Solano J."/>
            <person name="Bargiela R."/>
            <person name="Golyshina O.V."/>
            <person name="Manteca A."/>
            <person name="Ramos J.L."/>
            <person name="Gallego J.R."/>
            <person name="Llorente I."/>
            <person name="Martins Dos Santos V.A."/>
            <person name="Jensen O.N."/>
            <person name="Pelaez A.I."/>
            <person name="Sanchez J."/>
            <person name="Ferrer M."/>
        </authorList>
    </citation>
    <scope>NUCLEOTIDE SEQUENCE</scope>
</reference>
<dbReference type="GO" id="GO:0009279">
    <property type="term" value="C:cell outer membrane"/>
    <property type="evidence" value="ECO:0007669"/>
    <property type="project" value="UniProtKB-SubCell"/>
</dbReference>
<feature type="non-terminal residue" evidence="8">
    <location>
        <position position="216"/>
    </location>
</feature>
<gene>
    <name evidence="8" type="ORF">B2A_15644</name>
</gene>
<evidence type="ECO:0000256" key="4">
    <source>
        <dbReference type="ARBA" id="ARBA00023077"/>
    </source>
</evidence>
<comment type="caution">
    <text evidence="8">The sequence shown here is derived from an EMBL/GenBank/DDBJ whole genome shotgun (WGS) entry which is preliminary data.</text>
</comment>
<proteinExistence type="predicted"/>
<evidence type="ECO:0000256" key="6">
    <source>
        <dbReference type="ARBA" id="ARBA00023237"/>
    </source>
</evidence>
<dbReference type="SUPFAM" id="SSF56935">
    <property type="entry name" value="Porins"/>
    <property type="match status" value="1"/>
</dbReference>
<dbReference type="AlphaFoldDB" id="T0Z9G4"/>
<sequence>NIGQTGQNGIPVIVPLRVKPEYVTDFEVGARYEAHGFEGSLNGYRENFTNTFISAPVLVNGSISPLSTTTNGGKSTYQGIELDAQQSLDTRYGAFSLYGNISVNKAYFSSSFSLYPGSPQVNPGMPLTYRPQHLANIGAGWHLGSWRAEANLHYASSQYLPNLITGLASNITSPGYAVTDFAIRDTVNLGMGMLKNVKLALHIDNVFNRHYDVTGF</sequence>
<evidence type="ECO:0000256" key="3">
    <source>
        <dbReference type="ARBA" id="ARBA00022692"/>
    </source>
</evidence>
<keyword evidence="4" id="KW-0798">TonB box</keyword>
<keyword evidence="8" id="KW-0675">Receptor</keyword>
<dbReference type="GO" id="GO:0015344">
    <property type="term" value="F:siderophore uptake transmembrane transporter activity"/>
    <property type="evidence" value="ECO:0007669"/>
    <property type="project" value="TreeGrafter"/>
</dbReference>
<dbReference type="InterPro" id="IPR039426">
    <property type="entry name" value="TonB-dep_rcpt-like"/>
</dbReference>